<comment type="cofactor">
    <cofactor evidence="1">
        <name>pyridoxal 5'-phosphate</name>
        <dbReference type="ChEBI" id="CHEBI:597326"/>
    </cofactor>
</comment>
<dbReference type="Proteomes" id="UP000183994">
    <property type="component" value="Unassembled WGS sequence"/>
</dbReference>
<evidence type="ECO:0000256" key="8">
    <source>
        <dbReference type="ARBA" id="ARBA00023004"/>
    </source>
</evidence>
<evidence type="ECO:0000256" key="7">
    <source>
        <dbReference type="ARBA" id="ARBA00022898"/>
    </source>
</evidence>
<dbReference type="EMBL" id="FQZU01000003">
    <property type="protein sequence ID" value="SHI95627.1"/>
    <property type="molecule type" value="Genomic_DNA"/>
</dbReference>
<dbReference type="SUPFAM" id="SSF102114">
    <property type="entry name" value="Radical SAM enzymes"/>
    <property type="match status" value="1"/>
</dbReference>
<dbReference type="GO" id="GO:0003824">
    <property type="term" value="F:catalytic activity"/>
    <property type="evidence" value="ECO:0007669"/>
    <property type="project" value="InterPro"/>
</dbReference>
<dbReference type="STRING" id="1121393.SAMN02745216_00789"/>
<name>A0A1M6FD80_9BACT</name>
<keyword evidence="6" id="KW-0479">Metal-binding</keyword>
<dbReference type="Gene3D" id="6.10.140.1170">
    <property type="match status" value="1"/>
</dbReference>
<sequence>MSTKRVERILDISPELKTILLSTESLENKKDAIRSYLSRMLISAFEDDRQLPPLEWILVTDAVKTFKSLISARSERLSGFSFLGCLDDLIHRPEQVKPKPQKGFYAEVEALFRGVAGKAGIYKEKAPSFIKYSGERAARLRSADLSRMAAKAEEFMERYPCGLDEDAVRRRYRNKQRILDYFNATGLEWDDWKWHVKHIIRDEKVLGDLIRLTDREKRAIALARERRIPFGVTPYYASLMDEKEDRKRDYAVRAQVIPPLNYIEKLWEARQRSEASMDFMLENDTSPIEGITRRYPMIVILKPILTCPQICVYCQRNWEIEDVYSQTAALSQKKLERAIQWIADTPEIREVLVTGGDPFLLSNSRIENLLFRLSSIKHIERIRIGTRTPVTLPQRITESLARDIGHFHEPGKREITVITHFEHPYEITPNAMEAVQKIRRLGMSVKNQMVFTTFNSRKFEAAVLRHKLSLIGVSPYYTFNTKGKEETKDYRVPLARLLQERAEEARLMPGTVRTDGVVFNVPGLGKNDITAMQHHSVLSILPNGRRVYEFHPWEKKLSLADTYVYTDVSIHDYLQKLKAWGENLNDYKTIWYYY</sequence>
<dbReference type="InterPro" id="IPR058240">
    <property type="entry name" value="rSAM_sf"/>
</dbReference>
<evidence type="ECO:0000259" key="10">
    <source>
        <dbReference type="PROSITE" id="PS51918"/>
    </source>
</evidence>
<evidence type="ECO:0000256" key="6">
    <source>
        <dbReference type="ARBA" id="ARBA00022723"/>
    </source>
</evidence>
<dbReference type="InterPro" id="IPR003739">
    <property type="entry name" value="Lys_aminomutase/Glu_NH3_mut"/>
</dbReference>
<dbReference type="SFLD" id="SFLDS00029">
    <property type="entry name" value="Radical_SAM"/>
    <property type="match status" value="1"/>
</dbReference>
<accession>A0A1M6FD80</accession>
<dbReference type="GO" id="GO:0051539">
    <property type="term" value="F:4 iron, 4 sulfur cluster binding"/>
    <property type="evidence" value="ECO:0007669"/>
    <property type="project" value="UniProtKB-KW"/>
</dbReference>
<keyword evidence="8" id="KW-0408">Iron</keyword>
<evidence type="ECO:0000256" key="1">
    <source>
        <dbReference type="ARBA" id="ARBA00001933"/>
    </source>
</evidence>
<keyword evidence="5" id="KW-0949">S-adenosyl-L-methionine</keyword>
<dbReference type="InterPro" id="IPR013785">
    <property type="entry name" value="Aldolase_TIM"/>
</dbReference>
<dbReference type="NCBIfam" id="TIGR00238">
    <property type="entry name" value="KamA family radical SAM protein"/>
    <property type="match status" value="1"/>
</dbReference>
<evidence type="ECO:0000256" key="9">
    <source>
        <dbReference type="ARBA" id="ARBA00023014"/>
    </source>
</evidence>
<protein>
    <submittedName>
        <fullName evidence="11">L-lysine 2,3-aminomutase</fullName>
    </submittedName>
</protein>
<gene>
    <name evidence="11" type="ORF">SAMN02745216_00789</name>
</gene>
<evidence type="ECO:0000256" key="2">
    <source>
        <dbReference type="ARBA" id="ARBA00001966"/>
    </source>
</evidence>
<evidence type="ECO:0000256" key="4">
    <source>
        <dbReference type="ARBA" id="ARBA00022485"/>
    </source>
</evidence>
<organism evidence="11 12">
    <name type="scientific">Desulfatibacillum alkenivorans DSM 16219</name>
    <dbReference type="NCBI Taxonomy" id="1121393"/>
    <lineage>
        <taxon>Bacteria</taxon>
        <taxon>Pseudomonadati</taxon>
        <taxon>Thermodesulfobacteriota</taxon>
        <taxon>Desulfobacteria</taxon>
        <taxon>Desulfobacterales</taxon>
        <taxon>Desulfatibacillaceae</taxon>
        <taxon>Desulfatibacillum</taxon>
    </lineage>
</organism>
<reference evidence="12" key="1">
    <citation type="submission" date="2016-11" db="EMBL/GenBank/DDBJ databases">
        <authorList>
            <person name="Varghese N."/>
            <person name="Submissions S."/>
        </authorList>
    </citation>
    <scope>NUCLEOTIDE SEQUENCE [LARGE SCALE GENOMIC DNA]</scope>
    <source>
        <strain evidence="12">DSM 16219</strain>
    </source>
</reference>
<feature type="domain" description="Radical SAM core" evidence="10">
    <location>
        <begin position="293"/>
        <end position="507"/>
    </location>
</feature>
<keyword evidence="12" id="KW-1185">Reference proteome</keyword>
<comment type="cofactor">
    <cofactor evidence="2">
        <name>[4Fe-4S] cluster</name>
        <dbReference type="ChEBI" id="CHEBI:49883"/>
    </cofactor>
</comment>
<dbReference type="PROSITE" id="PS51918">
    <property type="entry name" value="RADICAL_SAM"/>
    <property type="match status" value="1"/>
</dbReference>
<dbReference type="Gene3D" id="3.20.20.70">
    <property type="entry name" value="Aldolase class I"/>
    <property type="match status" value="1"/>
</dbReference>
<dbReference type="OrthoDB" id="9768064at2"/>
<proteinExistence type="inferred from homology"/>
<evidence type="ECO:0000313" key="11">
    <source>
        <dbReference type="EMBL" id="SHI95627.1"/>
    </source>
</evidence>
<evidence type="ECO:0000256" key="3">
    <source>
        <dbReference type="ARBA" id="ARBA00008703"/>
    </source>
</evidence>
<dbReference type="SFLD" id="SFLDG01070">
    <property type="entry name" value="PLP-dependent"/>
    <property type="match status" value="1"/>
</dbReference>
<keyword evidence="7" id="KW-0663">Pyridoxal phosphate</keyword>
<dbReference type="PANTHER" id="PTHR30538:SF0">
    <property type="entry name" value="L-LYSINE 2,3-AMINOMUTASE AQ_1632-RELATED"/>
    <property type="match status" value="1"/>
</dbReference>
<keyword evidence="9" id="KW-0411">Iron-sulfur</keyword>
<comment type="similarity">
    <text evidence="3">Belongs to the radical SAM superfamily. KamA family.</text>
</comment>
<dbReference type="GO" id="GO:0046872">
    <property type="term" value="F:metal ion binding"/>
    <property type="evidence" value="ECO:0007669"/>
    <property type="project" value="UniProtKB-KW"/>
</dbReference>
<evidence type="ECO:0000256" key="5">
    <source>
        <dbReference type="ARBA" id="ARBA00022691"/>
    </source>
</evidence>
<evidence type="ECO:0000313" key="12">
    <source>
        <dbReference type="Proteomes" id="UP000183994"/>
    </source>
</evidence>
<dbReference type="RefSeq" id="WP_073473078.1">
    <property type="nucleotide sequence ID" value="NZ_FQZU01000003.1"/>
</dbReference>
<keyword evidence="4" id="KW-0004">4Fe-4S</keyword>
<dbReference type="Pfam" id="PF04055">
    <property type="entry name" value="Radical_SAM"/>
    <property type="match status" value="1"/>
</dbReference>
<dbReference type="InterPro" id="IPR007197">
    <property type="entry name" value="rSAM"/>
</dbReference>
<dbReference type="AlphaFoldDB" id="A0A1M6FD80"/>
<dbReference type="PANTHER" id="PTHR30538">
    <property type="entry name" value="LYSINE 2,3-AMINOMUTASE-RELATED"/>
    <property type="match status" value="1"/>
</dbReference>